<name>A0A6A4EFY4_9STRA</name>
<evidence type="ECO:0000256" key="5">
    <source>
        <dbReference type="SAM" id="Phobius"/>
    </source>
</evidence>
<evidence type="ECO:0000256" key="4">
    <source>
        <dbReference type="ARBA" id="ARBA00023065"/>
    </source>
</evidence>
<evidence type="ECO:0000313" key="7">
    <source>
        <dbReference type="Proteomes" id="UP000434957"/>
    </source>
</evidence>
<keyword evidence="1" id="KW-0813">Transport</keyword>
<feature type="transmembrane region" description="Helical" evidence="5">
    <location>
        <begin position="56"/>
        <end position="78"/>
    </location>
</feature>
<dbReference type="InterPro" id="IPR045158">
    <property type="entry name" value="KEA4/5/6-like"/>
</dbReference>
<dbReference type="Proteomes" id="UP000434957">
    <property type="component" value="Unassembled WGS sequence"/>
</dbReference>
<evidence type="ECO:0000313" key="6">
    <source>
        <dbReference type="EMBL" id="KAE9321825.1"/>
    </source>
</evidence>
<proteinExistence type="predicted"/>
<keyword evidence="4" id="KW-0406">Ion transport</keyword>
<dbReference type="GO" id="GO:0015386">
    <property type="term" value="F:potassium:proton antiporter activity"/>
    <property type="evidence" value="ECO:0007669"/>
    <property type="project" value="InterPro"/>
</dbReference>
<dbReference type="PANTHER" id="PTHR16254">
    <property type="entry name" value="POTASSIUM/PROTON ANTIPORTER-RELATED"/>
    <property type="match status" value="1"/>
</dbReference>
<keyword evidence="5" id="KW-1133">Transmembrane helix</keyword>
<dbReference type="AlphaFoldDB" id="A0A6A4EFY4"/>
<feature type="transmembrane region" description="Helical" evidence="5">
    <location>
        <begin position="143"/>
        <end position="163"/>
    </location>
</feature>
<keyword evidence="5" id="KW-0472">Membrane</keyword>
<keyword evidence="2" id="KW-0050">Antiport</keyword>
<evidence type="ECO:0000256" key="1">
    <source>
        <dbReference type="ARBA" id="ARBA00022448"/>
    </source>
</evidence>
<comment type="caution">
    <text evidence="6">The sequence shown here is derived from an EMBL/GenBank/DDBJ whole genome shotgun (WGS) entry which is preliminary data.</text>
</comment>
<dbReference type="EMBL" id="QXFT01001327">
    <property type="protein sequence ID" value="KAE9321825.1"/>
    <property type="molecule type" value="Genomic_DNA"/>
</dbReference>
<feature type="transmembrane region" description="Helical" evidence="5">
    <location>
        <begin position="175"/>
        <end position="195"/>
    </location>
</feature>
<organism evidence="6 7">
    <name type="scientific">Phytophthora rubi</name>
    <dbReference type="NCBI Taxonomy" id="129364"/>
    <lineage>
        <taxon>Eukaryota</taxon>
        <taxon>Sar</taxon>
        <taxon>Stramenopiles</taxon>
        <taxon>Oomycota</taxon>
        <taxon>Peronosporomycetes</taxon>
        <taxon>Peronosporales</taxon>
        <taxon>Peronosporaceae</taxon>
        <taxon>Phytophthora</taxon>
    </lineage>
</organism>
<evidence type="ECO:0000256" key="2">
    <source>
        <dbReference type="ARBA" id="ARBA00022449"/>
    </source>
</evidence>
<dbReference type="PANTHER" id="PTHR16254:SF14">
    <property type="entry name" value="TRANSMEMBRANE AND COILED-COIL DOMAIN-CONTAINING PROTEIN 3"/>
    <property type="match status" value="1"/>
</dbReference>
<dbReference type="Gene3D" id="1.20.1530.20">
    <property type="match status" value="1"/>
</dbReference>
<keyword evidence="3" id="KW-0732">Signal</keyword>
<keyword evidence="7" id="KW-1185">Reference proteome</keyword>
<evidence type="ECO:0000256" key="3">
    <source>
        <dbReference type="ARBA" id="ARBA00022729"/>
    </source>
</evidence>
<keyword evidence="5" id="KW-0812">Transmembrane</keyword>
<dbReference type="InterPro" id="IPR038770">
    <property type="entry name" value="Na+/solute_symporter_sf"/>
</dbReference>
<reference evidence="6 7" key="1">
    <citation type="submission" date="2018-08" db="EMBL/GenBank/DDBJ databases">
        <title>Genomic investigation of the strawberry pathogen Phytophthora fragariae indicates pathogenicity is determined by transcriptional variation in three key races.</title>
        <authorList>
            <person name="Adams T.M."/>
            <person name="Armitage A.D."/>
            <person name="Sobczyk M.K."/>
            <person name="Bates H.J."/>
            <person name="Dunwell J.M."/>
            <person name="Nellist C.F."/>
            <person name="Harrison R.J."/>
        </authorList>
    </citation>
    <scope>NUCLEOTIDE SEQUENCE [LARGE SCALE GENOMIC DNA]</scope>
    <source>
        <strain evidence="6 7">SCRP333</strain>
    </source>
</reference>
<feature type="transmembrane region" description="Helical" evidence="5">
    <location>
        <begin position="84"/>
        <end position="103"/>
    </location>
</feature>
<gene>
    <name evidence="6" type="ORF">PR003_g17380</name>
</gene>
<accession>A0A6A4EFY4</accession>
<sequence>MRRYVLGGDLVGPSYVRVVMLYEEVETIPLFGSALLQFEHSAAYSPQQSEDTFRKYFAGGVVYFLLTVLLAAGVAVYSGWTKSFFEGLITILGVCFSTIAPLYEHIREKRIQDSSFGRDVLTSLLSEHLSCFSVRPVGWVDVAILRTSVACAVVMGMTVYLHHLRLLIDIVGASFSAYFTAMPLALVGDQFYICYEVKEEKGSSKQHGR</sequence>
<protein>
    <submittedName>
        <fullName evidence="6">Uncharacterized protein</fullName>
    </submittedName>
</protein>